<organism evidence="4 5">
    <name type="scientific">Micromonospora craterilacus</name>
    <dbReference type="NCBI Taxonomy" id="1655439"/>
    <lineage>
        <taxon>Bacteria</taxon>
        <taxon>Bacillati</taxon>
        <taxon>Actinomycetota</taxon>
        <taxon>Actinomycetes</taxon>
        <taxon>Micromonosporales</taxon>
        <taxon>Micromonosporaceae</taxon>
        <taxon>Micromonospora</taxon>
    </lineage>
</organism>
<gene>
    <name evidence="4" type="ORF">C1I95_31235</name>
</gene>
<dbReference type="InterPro" id="IPR050832">
    <property type="entry name" value="Bact_Acetyltransf"/>
</dbReference>
<protein>
    <submittedName>
        <fullName evidence="4">GNAT family N-acetyltransferase</fullName>
    </submittedName>
</protein>
<sequence length="182" mass="20567">MIIRSATVRDAEALAVVHVRTWQVAYRGKAPQEYLDQLDPADRRHGWRQWIQQDRAPAGTLVLEHERDGVVGFINVSPSRDTDTDPRLVGEVQALYLLPELWGQGAGRLLMDAGMRRLAKAGFREIVLWVLETNGRARRFYEAGGWRADGSMKTDDSRGFPMVEVRYRHAVEIDSNIAASVP</sequence>
<dbReference type="Proteomes" id="UP000248924">
    <property type="component" value="Unassembled WGS sequence"/>
</dbReference>
<keyword evidence="2" id="KW-0012">Acyltransferase</keyword>
<evidence type="ECO:0000256" key="1">
    <source>
        <dbReference type="ARBA" id="ARBA00022679"/>
    </source>
</evidence>
<dbReference type="PROSITE" id="PS51186">
    <property type="entry name" value="GNAT"/>
    <property type="match status" value="1"/>
</dbReference>
<dbReference type="RefSeq" id="WP_111219347.1">
    <property type="nucleotide sequence ID" value="NZ_POTY01000328.1"/>
</dbReference>
<keyword evidence="1 4" id="KW-0808">Transferase</keyword>
<dbReference type="OrthoDB" id="5243635at2"/>
<dbReference type="InterPro" id="IPR016181">
    <property type="entry name" value="Acyl_CoA_acyltransferase"/>
</dbReference>
<dbReference type="SUPFAM" id="SSF55729">
    <property type="entry name" value="Acyl-CoA N-acyltransferases (Nat)"/>
    <property type="match status" value="1"/>
</dbReference>
<reference evidence="4 5" key="1">
    <citation type="submission" date="2018-01" db="EMBL/GenBank/DDBJ databases">
        <title>Draft genome sequence of Jishengella sp. NA12.</title>
        <authorList>
            <person name="Sahin N."/>
            <person name="Ay H."/>
            <person name="Saygin H."/>
        </authorList>
    </citation>
    <scope>NUCLEOTIDE SEQUENCE [LARGE SCALE GENOMIC DNA]</scope>
    <source>
        <strain evidence="4 5">NA12</strain>
    </source>
</reference>
<feature type="domain" description="N-acetyltransferase" evidence="3">
    <location>
        <begin position="1"/>
        <end position="172"/>
    </location>
</feature>
<dbReference type="Gene3D" id="3.40.630.30">
    <property type="match status" value="1"/>
</dbReference>
<comment type="caution">
    <text evidence="4">The sequence shown here is derived from an EMBL/GenBank/DDBJ whole genome shotgun (WGS) entry which is preliminary data.</text>
</comment>
<name>A0A2W2E1B2_9ACTN</name>
<dbReference type="PANTHER" id="PTHR43877">
    <property type="entry name" value="AMINOALKYLPHOSPHONATE N-ACETYLTRANSFERASE-RELATED-RELATED"/>
    <property type="match status" value="1"/>
</dbReference>
<evidence type="ECO:0000259" key="3">
    <source>
        <dbReference type="PROSITE" id="PS51186"/>
    </source>
</evidence>
<dbReference type="Pfam" id="PF00583">
    <property type="entry name" value="Acetyltransf_1"/>
    <property type="match status" value="1"/>
</dbReference>
<evidence type="ECO:0000313" key="4">
    <source>
        <dbReference type="EMBL" id="PZG07280.1"/>
    </source>
</evidence>
<dbReference type="AlphaFoldDB" id="A0A2W2E1B2"/>
<evidence type="ECO:0000313" key="5">
    <source>
        <dbReference type="Proteomes" id="UP000248924"/>
    </source>
</evidence>
<dbReference type="EMBL" id="POTY01000328">
    <property type="protein sequence ID" value="PZG07280.1"/>
    <property type="molecule type" value="Genomic_DNA"/>
</dbReference>
<evidence type="ECO:0000256" key="2">
    <source>
        <dbReference type="ARBA" id="ARBA00023315"/>
    </source>
</evidence>
<keyword evidence="5" id="KW-1185">Reference proteome</keyword>
<dbReference type="InterPro" id="IPR000182">
    <property type="entry name" value="GNAT_dom"/>
</dbReference>
<proteinExistence type="predicted"/>
<accession>A0A2W2E1B2</accession>
<dbReference type="CDD" id="cd04301">
    <property type="entry name" value="NAT_SF"/>
    <property type="match status" value="1"/>
</dbReference>
<dbReference type="GO" id="GO:0016747">
    <property type="term" value="F:acyltransferase activity, transferring groups other than amino-acyl groups"/>
    <property type="evidence" value="ECO:0007669"/>
    <property type="project" value="InterPro"/>
</dbReference>